<evidence type="ECO:0000313" key="2">
    <source>
        <dbReference type="EMBL" id="CAK0806468.1"/>
    </source>
</evidence>
<proteinExistence type="predicted"/>
<sequence>MASTSRRIFAAGFTARLDVARSGKTLCCPSTAGAASLAEFVDALAGAVPFGQASPSEGDSSSTTCEAEGALHRETSEDGSHSDTSASRCQDAVQDQDEPKPFLTPGAASSKWRFGLHSSDLVRVKSTFIDTFSDELPVQ</sequence>
<reference evidence="2" key="1">
    <citation type="submission" date="2023-10" db="EMBL/GenBank/DDBJ databases">
        <authorList>
            <person name="Chen Y."/>
            <person name="Shah S."/>
            <person name="Dougan E. K."/>
            <person name="Thang M."/>
            <person name="Chan C."/>
        </authorList>
    </citation>
    <scope>NUCLEOTIDE SEQUENCE [LARGE SCALE GENOMIC DNA]</scope>
</reference>
<dbReference type="EMBL" id="CAUYUJ010003719">
    <property type="protein sequence ID" value="CAK0806468.1"/>
    <property type="molecule type" value="Genomic_DNA"/>
</dbReference>
<dbReference type="Proteomes" id="UP001189429">
    <property type="component" value="Unassembled WGS sequence"/>
</dbReference>
<evidence type="ECO:0000256" key="1">
    <source>
        <dbReference type="SAM" id="MobiDB-lite"/>
    </source>
</evidence>
<feature type="compositionally biased region" description="Polar residues" evidence="1">
    <location>
        <begin position="53"/>
        <end position="65"/>
    </location>
</feature>
<feature type="non-terminal residue" evidence="2">
    <location>
        <position position="139"/>
    </location>
</feature>
<gene>
    <name evidence="2" type="ORF">PCOR1329_LOCUS12677</name>
</gene>
<organism evidence="2 3">
    <name type="scientific">Prorocentrum cordatum</name>
    <dbReference type="NCBI Taxonomy" id="2364126"/>
    <lineage>
        <taxon>Eukaryota</taxon>
        <taxon>Sar</taxon>
        <taxon>Alveolata</taxon>
        <taxon>Dinophyceae</taxon>
        <taxon>Prorocentrales</taxon>
        <taxon>Prorocentraceae</taxon>
        <taxon>Prorocentrum</taxon>
    </lineage>
</organism>
<accession>A0ABN9QK73</accession>
<feature type="compositionally biased region" description="Basic and acidic residues" evidence="1">
    <location>
        <begin position="69"/>
        <end position="81"/>
    </location>
</feature>
<name>A0ABN9QK73_9DINO</name>
<protein>
    <submittedName>
        <fullName evidence="2">Uncharacterized protein</fullName>
    </submittedName>
</protein>
<keyword evidence="3" id="KW-1185">Reference proteome</keyword>
<evidence type="ECO:0000313" key="3">
    <source>
        <dbReference type="Proteomes" id="UP001189429"/>
    </source>
</evidence>
<feature type="region of interest" description="Disordered" evidence="1">
    <location>
        <begin position="51"/>
        <end position="108"/>
    </location>
</feature>
<comment type="caution">
    <text evidence="2">The sequence shown here is derived from an EMBL/GenBank/DDBJ whole genome shotgun (WGS) entry which is preliminary data.</text>
</comment>